<dbReference type="EMBL" id="BLLK01000047">
    <property type="protein sequence ID" value="GFH55185.1"/>
    <property type="molecule type" value="Genomic_DNA"/>
</dbReference>
<protein>
    <submittedName>
        <fullName evidence="2">Uncharacterized protein</fullName>
    </submittedName>
</protein>
<sequence length="1046" mass="116259">MESTTNPAKKQIAAAATETNKSSTTQQRTPSPTNPSSTAVKPPQAANMKQSSPAVFTEAQLQANRERREAKLKRRLEKEKKRQLLSSPPAPPVQQQQQQKRKKLKMPKISFPINEECTSLKLAPSGRHIIAAFTDGTLRLFDTTGRLWSPSPPKEIQSEMNHLFDSDSDDDIKGKAKQRMVASKSFQNYGAVACQIHARGVITSLLMDVDVCQDGKFAFGGVLRGSTELVAVDLSLVEKYHDDYLDTEGNEQGQKMDILDLIQVYRHGDAKLKGFGACVRLKGSVPEYRLFTGKGIKNMHIWSFIPPHGDKKEPTWQCLYDTPTNGNTITYLNFRRDSNGLLQGISKSDDQKLRIWDLSYEEENKSSKKSVIKQLAQKAEKEASKDRPKRPPYIDVLSTENALSVCGSYVFSGGDSMYNKLGVMYLDVENIQCPYNHTELALPNANGQVETATAGRRSSRSGSGRQQRGDLKSVVKVAGMNRDAHDVLLELSDQSLMHYSQTGSQPKLNPLAFTCVEQSERKICITRLESKKSVIALASYEENKNRGTITMKYLSEKNEGSSIGPSVRTGYTEPISNQQMVHLEKMRSLKLEQQKRMADEMLRVKKAEKKMKKKMGQLSSEAMSNSSSPSASVVSMRSIGSAEILKSKKEDFVSPDLKRKSIEESSDKSKYAKISPVGGRNMSPEITTKSSYSSLIPEETPVKRSKSKSPSPAPIAKSPKTTSSSQKGQAGSRTKNSVSPIISTKPSYTASPPSNNTSLESSAVGVAVSPEMSKTIESTSATPEVVEKSNPISKFFEQKKDGKSSCGKQSQSKKKINRKVKFIHQSPLKVRSPQTQTEEETFAVRPLNEGDIASALEELKKIASDPTLTSSGDYPNVPKRANPDMLDYISTCHVRKRPKLAQKSSLPIYKKSNTIFTVDSASIDLDRQQFEARRALALNHRSEHERLRNAVVQSSERIMNALNCEETKCTAKSHWIEYVNKSLNEALTRHQKALVDMLQRQQMESKSLAHSQMLEKGSYVPQMTVSFPFPNIFQQVETSTKSFLSC</sequence>
<evidence type="ECO:0000313" key="2">
    <source>
        <dbReference type="EMBL" id="GFH55185.1"/>
    </source>
</evidence>
<dbReference type="InterPro" id="IPR036322">
    <property type="entry name" value="WD40_repeat_dom_sf"/>
</dbReference>
<feature type="region of interest" description="Disordered" evidence="1">
    <location>
        <begin position="448"/>
        <end position="471"/>
    </location>
</feature>
<gene>
    <name evidence="2" type="ORF">CTEN210_11661</name>
</gene>
<feature type="compositionally biased region" description="Low complexity" evidence="1">
    <location>
        <begin position="619"/>
        <end position="634"/>
    </location>
</feature>
<evidence type="ECO:0000256" key="1">
    <source>
        <dbReference type="SAM" id="MobiDB-lite"/>
    </source>
</evidence>
<accession>A0AAD3D1W7</accession>
<dbReference type="Gene3D" id="2.130.10.10">
    <property type="entry name" value="YVTN repeat-like/Quinoprotein amine dehydrogenase"/>
    <property type="match status" value="1"/>
</dbReference>
<feature type="region of interest" description="Disordered" evidence="1">
    <location>
        <begin position="77"/>
        <end position="105"/>
    </location>
</feature>
<reference evidence="2 3" key="1">
    <citation type="journal article" date="2021" name="Sci. Rep.">
        <title>The genome of the diatom Chaetoceros tenuissimus carries an ancient integrated fragment of an extant virus.</title>
        <authorList>
            <person name="Hongo Y."/>
            <person name="Kimura K."/>
            <person name="Takaki Y."/>
            <person name="Yoshida Y."/>
            <person name="Baba S."/>
            <person name="Kobayashi G."/>
            <person name="Nagasaki K."/>
            <person name="Hano T."/>
            <person name="Tomaru Y."/>
        </authorList>
    </citation>
    <scope>NUCLEOTIDE SEQUENCE [LARGE SCALE GENOMIC DNA]</scope>
    <source>
        <strain evidence="2 3">NIES-3715</strain>
    </source>
</reference>
<name>A0AAD3D1W7_9STRA</name>
<comment type="caution">
    <text evidence="2">The sequence shown here is derived from an EMBL/GenBank/DDBJ whole genome shotgun (WGS) entry which is preliminary data.</text>
</comment>
<dbReference type="SUPFAM" id="SSF50978">
    <property type="entry name" value="WD40 repeat-like"/>
    <property type="match status" value="1"/>
</dbReference>
<proteinExistence type="predicted"/>
<dbReference type="AlphaFoldDB" id="A0AAD3D1W7"/>
<feature type="region of interest" description="Disordered" evidence="1">
    <location>
        <begin position="655"/>
        <end position="764"/>
    </location>
</feature>
<feature type="region of interest" description="Disordered" evidence="1">
    <location>
        <begin position="609"/>
        <end position="634"/>
    </location>
</feature>
<evidence type="ECO:0000313" key="3">
    <source>
        <dbReference type="Proteomes" id="UP001054902"/>
    </source>
</evidence>
<dbReference type="Proteomes" id="UP001054902">
    <property type="component" value="Unassembled WGS sequence"/>
</dbReference>
<feature type="compositionally biased region" description="Basic residues" evidence="1">
    <location>
        <begin position="811"/>
        <end position="820"/>
    </location>
</feature>
<feature type="compositionally biased region" description="Polar residues" evidence="1">
    <location>
        <begin position="721"/>
        <end position="761"/>
    </location>
</feature>
<feature type="compositionally biased region" description="Basic and acidic residues" evidence="1">
    <location>
        <begin position="655"/>
        <end position="670"/>
    </location>
</feature>
<dbReference type="InterPro" id="IPR015943">
    <property type="entry name" value="WD40/YVTN_repeat-like_dom_sf"/>
</dbReference>
<feature type="compositionally biased region" description="Low complexity" evidence="1">
    <location>
        <begin position="708"/>
        <end position="720"/>
    </location>
</feature>
<feature type="region of interest" description="Disordered" evidence="1">
    <location>
        <begin position="795"/>
        <end position="820"/>
    </location>
</feature>
<keyword evidence="3" id="KW-1185">Reference proteome</keyword>
<feature type="compositionally biased region" description="Polar residues" evidence="1">
    <location>
        <begin position="684"/>
        <end position="694"/>
    </location>
</feature>
<organism evidence="2 3">
    <name type="scientific">Chaetoceros tenuissimus</name>
    <dbReference type="NCBI Taxonomy" id="426638"/>
    <lineage>
        <taxon>Eukaryota</taxon>
        <taxon>Sar</taxon>
        <taxon>Stramenopiles</taxon>
        <taxon>Ochrophyta</taxon>
        <taxon>Bacillariophyta</taxon>
        <taxon>Coscinodiscophyceae</taxon>
        <taxon>Chaetocerotophycidae</taxon>
        <taxon>Chaetocerotales</taxon>
        <taxon>Chaetocerotaceae</taxon>
        <taxon>Chaetoceros</taxon>
    </lineage>
</organism>
<feature type="compositionally biased region" description="Low complexity" evidence="1">
    <location>
        <begin position="22"/>
        <end position="38"/>
    </location>
</feature>
<feature type="region of interest" description="Disordered" evidence="1">
    <location>
        <begin position="1"/>
        <end position="55"/>
    </location>
</feature>